<dbReference type="InterPro" id="IPR016215">
    <property type="entry name" value="NTA_MOA"/>
</dbReference>
<feature type="region of interest" description="Disordered" evidence="2">
    <location>
        <begin position="463"/>
        <end position="511"/>
    </location>
</feature>
<dbReference type="Gene3D" id="3.20.20.30">
    <property type="entry name" value="Luciferase-like domain"/>
    <property type="match status" value="1"/>
</dbReference>
<dbReference type="PANTHER" id="PTHR30011">
    <property type="entry name" value="ALKANESULFONATE MONOOXYGENASE-RELATED"/>
    <property type="match status" value="1"/>
</dbReference>
<evidence type="ECO:0000256" key="1">
    <source>
        <dbReference type="ARBA" id="ARBA00033748"/>
    </source>
</evidence>
<dbReference type="Pfam" id="PF00296">
    <property type="entry name" value="Bac_luciferase"/>
    <property type="match status" value="1"/>
</dbReference>
<dbReference type="InterPro" id="IPR051260">
    <property type="entry name" value="Diverse_substr_monoxygenases"/>
</dbReference>
<gene>
    <name evidence="4" type="ORF">QBC33DRAFT_603274</name>
</gene>
<feature type="compositionally biased region" description="Basic and acidic residues" evidence="2">
    <location>
        <begin position="463"/>
        <end position="472"/>
    </location>
</feature>
<evidence type="ECO:0000259" key="3">
    <source>
        <dbReference type="Pfam" id="PF00296"/>
    </source>
</evidence>
<comment type="similarity">
    <text evidence="1">Belongs to the NtaA/SnaA/DszA monooxygenase family.</text>
</comment>
<evidence type="ECO:0000313" key="4">
    <source>
        <dbReference type="EMBL" id="KAK1770167.1"/>
    </source>
</evidence>
<reference evidence="4" key="1">
    <citation type="submission" date="2023-06" db="EMBL/GenBank/DDBJ databases">
        <title>Genome-scale phylogeny and comparative genomics of the fungal order Sordariales.</title>
        <authorList>
            <consortium name="Lawrence Berkeley National Laboratory"/>
            <person name="Hensen N."/>
            <person name="Bonometti L."/>
            <person name="Westerberg I."/>
            <person name="Brannstrom I.O."/>
            <person name="Guillou S."/>
            <person name="Cros-Aarteil S."/>
            <person name="Calhoun S."/>
            <person name="Haridas S."/>
            <person name="Kuo A."/>
            <person name="Mondo S."/>
            <person name="Pangilinan J."/>
            <person name="Riley R."/>
            <person name="Labutti K."/>
            <person name="Andreopoulos B."/>
            <person name="Lipzen A."/>
            <person name="Chen C."/>
            <person name="Yanf M."/>
            <person name="Daum C."/>
            <person name="Ng V."/>
            <person name="Clum A."/>
            <person name="Steindorff A."/>
            <person name="Ohm R."/>
            <person name="Martin F."/>
            <person name="Silar P."/>
            <person name="Natvig D."/>
            <person name="Lalanne C."/>
            <person name="Gautier V."/>
            <person name="Ament-Velasquez S.L."/>
            <person name="Kruys A."/>
            <person name="Hutchinson M.I."/>
            <person name="Powell A.J."/>
            <person name="Barry K."/>
            <person name="Miller A.N."/>
            <person name="Grigoriev I.V."/>
            <person name="Debuchy R."/>
            <person name="Gladieux P."/>
            <person name="Thoren M.H."/>
            <person name="Johannesson H."/>
        </authorList>
    </citation>
    <scope>NUCLEOTIDE SEQUENCE</scope>
    <source>
        <strain evidence="4">8032-3</strain>
    </source>
</reference>
<dbReference type="InterPro" id="IPR036661">
    <property type="entry name" value="Luciferase-like_sf"/>
</dbReference>
<name>A0AAJ0C7J3_9PEZI</name>
<feature type="compositionally biased region" description="Basic and acidic residues" evidence="2">
    <location>
        <begin position="480"/>
        <end position="511"/>
    </location>
</feature>
<feature type="domain" description="Luciferase-like" evidence="3">
    <location>
        <begin position="43"/>
        <end position="410"/>
    </location>
</feature>
<keyword evidence="4" id="KW-0503">Monooxygenase</keyword>
<dbReference type="PANTHER" id="PTHR30011:SF30">
    <property type="entry name" value="XENOBIOTIC COMPOUND MONOOXYGENASE, DSZA FAMILY (AFU_ORTHOLOGUE AFUA_6G01920)"/>
    <property type="match status" value="1"/>
</dbReference>
<dbReference type="GeneID" id="85315368"/>
<dbReference type="GO" id="GO:0004497">
    <property type="term" value="F:monooxygenase activity"/>
    <property type="evidence" value="ECO:0007669"/>
    <property type="project" value="UniProtKB-KW"/>
</dbReference>
<evidence type="ECO:0000313" key="5">
    <source>
        <dbReference type="Proteomes" id="UP001244011"/>
    </source>
</evidence>
<protein>
    <submittedName>
        <fullName evidence="4">Xenobiotic compound monooxygenase, DszA family</fullName>
    </submittedName>
</protein>
<dbReference type="GO" id="GO:0016705">
    <property type="term" value="F:oxidoreductase activity, acting on paired donors, with incorporation or reduction of molecular oxygen"/>
    <property type="evidence" value="ECO:0007669"/>
    <property type="project" value="InterPro"/>
</dbReference>
<dbReference type="EMBL" id="MU839001">
    <property type="protein sequence ID" value="KAK1770167.1"/>
    <property type="molecule type" value="Genomic_DNA"/>
</dbReference>
<accession>A0AAJ0C7J3</accession>
<dbReference type="Proteomes" id="UP001244011">
    <property type="component" value="Unassembled WGS sequence"/>
</dbReference>
<dbReference type="RefSeq" id="XP_060286380.1">
    <property type="nucleotide sequence ID" value="XM_060432181.1"/>
</dbReference>
<evidence type="ECO:0000256" key="2">
    <source>
        <dbReference type="SAM" id="MobiDB-lite"/>
    </source>
</evidence>
<organism evidence="4 5">
    <name type="scientific">Phialemonium atrogriseum</name>
    <dbReference type="NCBI Taxonomy" id="1093897"/>
    <lineage>
        <taxon>Eukaryota</taxon>
        <taxon>Fungi</taxon>
        <taxon>Dikarya</taxon>
        <taxon>Ascomycota</taxon>
        <taxon>Pezizomycotina</taxon>
        <taxon>Sordariomycetes</taxon>
        <taxon>Sordariomycetidae</taxon>
        <taxon>Cephalothecales</taxon>
        <taxon>Cephalothecaceae</taxon>
        <taxon>Phialemonium</taxon>
    </lineage>
</organism>
<dbReference type="AlphaFoldDB" id="A0AAJ0C7J3"/>
<keyword evidence="4" id="KW-0560">Oxidoreductase</keyword>
<dbReference type="SUPFAM" id="SSF51679">
    <property type="entry name" value="Bacterial luciferase-like"/>
    <property type="match status" value="1"/>
</dbReference>
<sequence length="511" mass="56686">MAENDVPVPEANRAHDLGNGKKHILLNAFDMSTIGHLSPGQWKNPVDKSATKRDLEYWIELAKLLERGGINALFLADTYGGYDTYEGSLDNCIRRAAQWPVTDPTIPISAMAAVTKNLAFGITASTSFEPPFLLAKRFSTLDHFTKGRIGWNIVTSWKKAAFKAIGLDNPIEHDERYRQADEYLRVLYKLWEGSWADDAIAPDPENDSYADPSKIRTINHKGKYFELSTRHIVDPTPQRTPFLFQAGTSSAGSAFAAAHAEAVFVSSHSAALLRPKVAHIRALAAQLGRDPRSVKFFATFTPVVGRTDEEARERHAELRRYASTVGGLVLFSGWTGVDVSRIPIDRKISAEDSLEAHKVRSILDAFTTTSKDVPEWTPRVVAERAAIGGLGPVSVGSPQTVADEMEEWIREGDLDGFNIAYVTTPGTFEEVVDLLIPELRRRGLYPEPLEEKLTAREKIYGKGQKGLRDDHPGSAYKYAVYKEDPPYVEGEPKTEERETDTPRTADTKSGV</sequence>
<dbReference type="InterPro" id="IPR011251">
    <property type="entry name" value="Luciferase-like_dom"/>
</dbReference>
<proteinExistence type="inferred from homology"/>
<comment type="caution">
    <text evidence="4">The sequence shown here is derived from an EMBL/GenBank/DDBJ whole genome shotgun (WGS) entry which is preliminary data.</text>
</comment>
<dbReference type="PIRSF" id="PIRSF000337">
    <property type="entry name" value="NTA_MOA"/>
    <property type="match status" value="1"/>
</dbReference>
<keyword evidence="5" id="KW-1185">Reference proteome</keyword>
<dbReference type="NCBIfam" id="TIGR03860">
    <property type="entry name" value="FMN_nitrolo"/>
    <property type="match status" value="1"/>
</dbReference>